<keyword evidence="2" id="KW-1185">Reference proteome</keyword>
<evidence type="ECO:0000313" key="1">
    <source>
        <dbReference type="EMBL" id="CAH1975371.1"/>
    </source>
</evidence>
<dbReference type="AlphaFoldDB" id="A0A9P0KNZ8"/>
<gene>
    <name evidence="1" type="ORF">ACAOBT_LOCUS11583</name>
</gene>
<proteinExistence type="predicted"/>
<evidence type="ECO:0000313" key="2">
    <source>
        <dbReference type="Proteomes" id="UP001152888"/>
    </source>
</evidence>
<comment type="caution">
    <text evidence="1">The sequence shown here is derived from an EMBL/GenBank/DDBJ whole genome shotgun (WGS) entry which is preliminary data.</text>
</comment>
<protein>
    <submittedName>
        <fullName evidence="1">Uncharacterized protein</fullName>
    </submittedName>
</protein>
<dbReference type="EMBL" id="CAKOFQ010006835">
    <property type="protein sequence ID" value="CAH1975371.1"/>
    <property type="molecule type" value="Genomic_DNA"/>
</dbReference>
<reference evidence="1" key="1">
    <citation type="submission" date="2022-03" db="EMBL/GenBank/DDBJ databases">
        <authorList>
            <person name="Sayadi A."/>
        </authorList>
    </citation>
    <scope>NUCLEOTIDE SEQUENCE</scope>
</reference>
<organism evidence="1 2">
    <name type="scientific">Acanthoscelides obtectus</name>
    <name type="common">Bean weevil</name>
    <name type="synonym">Bruchus obtectus</name>
    <dbReference type="NCBI Taxonomy" id="200917"/>
    <lineage>
        <taxon>Eukaryota</taxon>
        <taxon>Metazoa</taxon>
        <taxon>Ecdysozoa</taxon>
        <taxon>Arthropoda</taxon>
        <taxon>Hexapoda</taxon>
        <taxon>Insecta</taxon>
        <taxon>Pterygota</taxon>
        <taxon>Neoptera</taxon>
        <taxon>Endopterygota</taxon>
        <taxon>Coleoptera</taxon>
        <taxon>Polyphaga</taxon>
        <taxon>Cucujiformia</taxon>
        <taxon>Chrysomeloidea</taxon>
        <taxon>Chrysomelidae</taxon>
        <taxon>Bruchinae</taxon>
        <taxon>Bruchini</taxon>
        <taxon>Acanthoscelides</taxon>
    </lineage>
</organism>
<sequence>MGASTPYTENTSAHLWPAASKLLCYSLSECIPSAESLQQKTAQTTDWIGATWSGKHQFTIHSFVKKFYLLQDML</sequence>
<accession>A0A9P0KNZ8</accession>
<dbReference type="Proteomes" id="UP001152888">
    <property type="component" value="Unassembled WGS sequence"/>
</dbReference>
<name>A0A9P0KNZ8_ACAOB</name>